<name>A0A1V9EI08_9BACT</name>
<feature type="compositionally biased region" description="Acidic residues" evidence="1">
    <location>
        <begin position="131"/>
        <end position="141"/>
    </location>
</feature>
<organism evidence="4 5">
    <name type="scientific">Niastella populi</name>
    <dbReference type="NCBI Taxonomy" id="550983"/>
    <lineage>
        <taxon>Bacteria</taxon>
        <taxon>Pseudomonadati</taxon>
        <taxon>Bacteroidota</taxon>
        <taxon>Chitinophagia</taxon>
        <taxon>Chitinophagales</taxon>
        <taxon>Chitinophagaceae</taxon>
        <taxon>Niastella</taxon>
    </lineage>
</organism>
<feature type="domain" description="DUF5606" evidence="2">
    <location>
        <begin position="5"/>
        <end position="49"/>
    </location>
</feature>
<dbReference type="Gene3D" id="1.10.10.1650">
    <property type="match status" value="1"/>
</dbReference>
<evidence type="ECO:0000259" key="2">
    <source>
        <dbReference type="Pfam" id="PF18347"/>
    </source>
</evidence>
<dbReference type="Proteomes" id="UP000192276">
    <property type="component" value="Unassembled WGS sequence"/>
</dbReference>
<comment type="caution">
    <text evidence="4">The sequence shown here is derived from an EMBL/GenBank/DDBJ whole genome shotgun (WGS) entry which is preliminary data.</text>
</comment>
<dbReference type="InterPro" id="IPR049282">
    <property type="entry name" value="BVU_3817_N_sf"/>
</dbReference>
<dbReference type="Pfam" id="PF21186">
    <property type="entry name" value="DUF6852"/>
    <property type="match status" value="1"/>
</dbReference>
<dbReference type="Gene3D" id="2.30.30.730">
    <property type="match status" value="1"/>
</dbReference>
<feature type="compositionally biased region" description="Basic and acidic residues" evidence="1">
    <location>
        <begin position="142"/>
        <end position="173"/>
    </location>
</feature>
<feature type="region of interest" description="Disordered" evidence="1">
    <location>
        <begin position="130"/>
        <end position="229"/>
    </location>
</feature>
<dbReference type="Pfam" id="PF18347">
    <property type="entry name" value="DUF5606"/>
    <property type="match status" value="1"/>
</dbReference>
<evidence type="ECO:0000313" key="5">
    <source>
        <dbReference type="Proteomes" id="UP000192276"/>
    </source>
</evidence>
<reference evidence="5" key="1">
    <citation type="submission" date="2016-04" db="EMBL/GenBank/DDBJ databases">
        <authorList>
            <person name="Chen L."/>
            <person name="Zhuang W."/>
            <person name="Wang G."/>
        </authorList>
    </citation>
    <scope>NUCLEOTIDE SEQUENCE [LARGE SCALE GENOMIC DNA]</scope>
    <source>
        <strain evidence="5">208</strain>
    </source>
</reference>
<accession>A0A1V9EI08</accession>
<dbReference type="RefSeq" id="WP_081171173.1">
    <property type="nucleotide sequence ID" value="NZ_LWBP01000254.1"/>
</dbReference>
<dbReference type="OrthoDB" id="675198at2"/>
<gene>
    <name evidence="4" type="ORF">A4R26_08800</name>
</gene>
<dbReference type="EMBL" id="LWBP01000254">
    <property type="protein sequence ID" value="OQP45594.1"/>
    <property type="molecule type" value="Genomic_DNA"/>
</dbReference>
<feature type="domain" description="DUF6852" evidence="3">
    <location>
        <begin position="52"/>
        <end position="117"/>
    </location>
</feature>
<dbReference type="STRING" id="550983.A4R26_08800"/>
<proteinExistence type="predicted"/>
<keyword evidence="5" id="KW-1185">Reference proteome</keyword>
<evidence type="ECO:0000256" key="1">
    <source>
        <dbReference type="SAM" id="MobiDB-lite"/>
    </source>
</evidence>
<dbReference type="InterPro" id="IPR049280">
    <property type="entry name" value="DUF6852"/>
</dbReference>
<evidence type="ECO:0000259" key="3">
    <source>
        <dbReference type="Pfam" id="PF21186"/>
    </source>
</evidence>
<dbReference type="InterPro" id="IPR041218">
    <property type="entry name" value="DUF5606"/>
</dbReference>
<dbReference type="AlphaFoldDB" id="A0A1V9EI08"/>
<sequence>MEYAKIVAVTGLPGLFELVSSKSDGAIVRSLEDKSTKFVSSRIHNFSHLESIEVYTVRDNVNLVDIFTAMDNSGEKLPDEKDNAAVKNYFEKVYADLDFDRVYSSDMKKMIKWFGVLKSNNIEIKLREAAPEEEPVEEEVAVEEKASVKEEKPKAAKKEKEAAGEEEKKEAAPKKKAAPKAKKEEDEAGEEKKEAAPKKKAAPKAKKEEGDGEEAPAKKKAAPKKDAKK</sequence>
<dbReference type="InterPro" id="IPR049281">
    <property type="entry name" value="BVU_3817-like_C_sf"/>
</dbReference>
<evidence type="ECO:0000313" key="4">
    <source>
        <dbReference type="EMBL" id="OQP45594.1"/>
    </source>
</evidence>
<feature type="compositionally biased region" description="Basic and acidic residues" evidence="1">
    <location>
        <begin position="181"/>
        <end position="197"/>
    </location>
</feature>
<protein>
    <submittedName>
        <fullName evidence="4">Uncharacterized protein</fullName>
    </submittedName>
</protein>